<dbReference type="InterPro" id="IPR050638">
    <property type="entry name" value="AA-Vitamin_Transporters"/>
</dbReference>
<evidence type="ECO:0000256" key="4">
    <source>
        <dbReference type="ARBA" id="ARBA00023136"/>
    </source>
</evidence>
<evidence type="ECO:0000313" key="7">
    <source>
        <dbReference type="EMBL" id="MQQ08637.1"/>
    </source>
</evidence>
<dbReference type="RefSeq" id="WP_153215569.1">
    <property type="nucleotide sequence ID" value="NZ_WIBF01000004.1"/>
</dbReference>
<reference evidence="7 8" key="1">
    <citation type="submission" date="2019-10" db="EMBL/GenBank/DDBJ databases">
        <title>Epibacterium sp. nov., isolated from seawater.</title>
        <authorList>
            <person name="Zhang X."/>
            <person name="Li N."/>
        </authorList>
    </citation>
    <scope>NUCLEOTIDE SEQUENCE [LARGE SCALE GENOMIC DNA]</scope>
    <source>
        <strain evidence="7 8">SM1979</strain>
    </source>
</reference>
<dbReference type="GO" id="GO:0016020">
    <property type="term" value="C:membrane"/>
    <property type="evidence" value="ECO:0007669"/>
    <property type="project" value="UniProtKB-SubCell"/>
</dbReference>
<keyword evidence="2 5" id="KW-0812">Transmembrane</keyword>
<keyword evidence="4 5" id="KW-0472">Membrane</keyword>
<keyword evidence="3 5" id="KW-1133">Transmembrane helix</keyword>
<dbReference type="PANTHER" id="PTHR32322:SF9">
    <property type="entry name" value="AMINO-ACID METABOLITE EFFLUX PUMP-RELATED"/>
    <property type="match status" value="1"/>
</dbReference>
<evidence type="ECO:0000256" key="5">
    <source>
        <dbReference type="SAM" id="Phobius"/>
    </source>
</evidence>
<evidence type="ECO:0000256" key="1">
    <source>
        <dbReference type="ARBA" id="ARBA00004141"/>
    </source>
</evidence>
<feature type="transmembrane region" description="Helical" evidence="5">
    <location>
        <begin position="33"/>
        <end position="53"/>
    </location>
</feature>
<comment type="caution">
    <text evidence="7">The sequence shown here is derived from an EMBL/GenBank/DDBJ whole genome shotgun (WGS) entry which is preliminary data.</text>
</comment>
<evidence type="ECO:0000256" key="2">
    <source>
        <dbReference type="ARBA" id="ARBA00022692"/>
    </source>
</evidence>
<organism evidence="7 8">
    <name type="scientific">Tritonibacter litoralis</name>
    <dbReference type="NCBI Taxonomy" id="2662264"/>
    <lineage>
        <taxon>Bacteria</taxon>
        <taxon>Pseudomonadati</taxon>
        <taxon>Pseudomonadota</taxon>
        <taxon>Alphaproteobacteria</taxon>
        <taxon>Rhodobacterales</taxon>
        <taxon>Paracoccaceae</taxon>
        <taxon>Tritonibacter</taxon>
    </lineage>
</organism>
<accession>A0A843YIS9</accession>
<feature type="transmembrane region" description="Helical" evidence="5">
    <location>
        <begin position="179"/>
        <end position="200"/>
    </location>
</feature>
<feature type="domain" description="EamA" evidence="6">
    <location>
        <begin position="151"/>
        <end position="283"/>
    </location>
</feature>
<feature type="transmembrane region" description="Helical" evidence="5">
    <location>
        <begin position="212"/>
        <end position="234"/>
    </location>
</feature>
<proteinExistence type="predicted"/>
<name>A0A843YIS9_9RHOB</name>
<dbReference type="Proteomes" id="UP000444174">
    <property type="component" value="Unassembled WGS sequence"/>
</dbReference>
<feature type="transmembrane region" description="Helical" evidence="5">
    <location>
        <begin position="125"/>
        <end position="143"/>
    </location>
</feature>
<evidence type="ECO:0000313" key="8">
    <source>
        <dbReference type="Proteomes" id="UP000444174"/>
    </source>
</evidence>
<dbReference type="EMBL" id="WIBF01000004">
    <property type="protein sequence ID" value="MQQ08637.1"/>
    <property type="molecule type" value="Genomic_DNA"/>
</dbReference>
<feature type="transmembrane region" description="Helical" evidence="5">
    <location>
        <begin position="65"/>
        <end position="86"/>
    </location>
</feature>
<feature type="transmembrane region" description="Helical" evidence="5">
    <location>
        <begin position="5"/>
        <end position="27"/>
    </location>
</feature>
<protein>
    <submittedName>
        <fullName evidence="7">EamA family transporter</fullName>
    </submittedName>
</protein>
<feature type="transmembrane region" description="Helical" evidence="5">
    <location>
        <begin position="267"/>
        <end position="288"/>
    </location>
</feature>
<evidence type="ECO:0000259" key="6">
    <source>
        <dbReference type="Pfam" id="PF00892"/>
    </source>
</evidence>
<dbReference type="InterPro" id="IPR000620">
    <property type="entry name" value="EamA_dom"/>
</dbReference>
<dbReference type="Gene3D" id="1.10.3730.20">
    <property type="match status" value="1"/>
</dbReference>
<dbReference type="PANTHER" id="PTHR32322">
    <property type="entry name" value="INNER MEMBRANE TRANSPORTER"/>
    <property type="match status" value="1"/>
</dbReference>
<dbReference type="InterPro" id="IPR037185">
    <property type="entry name" value="EmrE-like"/>
</dbReference>
<gene>
    <name evidence="7" type="ORF">GFB49_09255</name>
</gene>
<keyword evidence="8" id="KW-1185">Reference proteome</keyword>
<dbReference type="Pfam" id="PF00892">
    <property type="entry name" value="EamA"/>
    <property type="match status" value="2"/>
</dbReference>
<feature type="transmembrane region" description="Helical" evidence="5">
    <location>
        <begin position="92"/>
        <end position="113"/>
    </location>
</feature>
<dbReference type="AlphaFoldDB" id="A0A843YIS9"/>
<feature type="transmembrane region" description="Helical" evidence="5">
    <location>
        <begin position="241"/>
        <end position="261"/>
    </location>
</feature>
<comment type="subcellular location">
    <subcellularLocation>
        <location evidence="1">Membrane</location>
        <topology evidence="1">Multi-pass membrane protein</topology>
    </subcellularLocation>
</comment>
<sequence length="295" mass="30856">MALRYWLIIIGLGMGWGMSFTFNAVLLRELDPLSITAGRVGLGALGCWIYLVARGVNWRVPAQRAASLMAFGVLSYALPFTCYAVGQQDVASGVAGIINAMTPALTVVVAHLWPGGERATWLKSAGVLTGLVGIVVLSVPMLLDGGASAGWAILITLGAPLCYAFSVNLARSFADVDRVAMVSWALLGAALVQVPLAFLVEGAPQSLSPAAWGALAVIGFGLTSAAFIVFYWVLPRVGPTNITLPTMIAPASALFFGSYLLGEPLSISHGVGLFAILFGLLMIDGRLFRKPATSS</sequence>
<evidence type="ECO:0000256" key="3">
    <source>
        <dbReference type="ARBA" id="ARBA00022989"/>
    </source>
</evidence>
<dbReference type="SUPFAM" id="SSF103481">
    <property type="entry name" value="Multidrug resistance efflux transporter EmrE"/>
    <property type="match status" value="2"/>
</dbReference>
<feature type="domain" description="EamA" evidence="6">
    <location>
        <begin position="7"/>
        <end position="138"/>
    </location>
</feature>
<feature type="transmembrane region" description="Helical" evidence="5">
    <location>
        <begin position="149"/>
        <end position="167"/>
    </location>
</feature>